<name>A0ACB7UWZ0_DIOAL</name>
<organism evidence="1 2">
    <name type="scientific">Dioscorea alata</name>
    <name type="common">Purple yam</name>
    <dbReference type="NCBI Taxonomy" id="55571"/>
    <lineage>
        <taxon>Eukaryota</taxon>
        <taxon>Viridiplantae</taxon>
        <taxon>Streptophyta</taxon>
        <taxon>Embryophyta</taxon>
        <taxon>Tracheophyta</taxon>
        <taxon>Spermatophyta</taxon>
        <taxon>Magnoliopsida</taxon>
        <taxon>Liliopsida</taxon>
        <taxon>Dioscoreales</taxon>
        <taxon>Dioscoreaceae</taxon>
        <taxon>Dioscorea</taxon>
    </lineage>
</organism>
<keyword evidence="2" id="KW-1185">Reference proteome</keyword>
<reference evidence="2" key="1">
    <citation type="journal article" date="2022" name="Nat. Commun.">
        <title>Chromosome evolution and the genetic basis of agronomically important traits in greater yam.</title>
        <authorList>
            <person name="Bredeson J.V."/>
            <person name="Lyons J.B."/>
            <person name="Oniyinde I.O."/>
            <person name="Okereke N.R."/>
            <person name="Kolade O."/>
            <person name="Nnabue I."/>
            <person name="Nwadili C.O."/>
            <person name="Hribova E."/>
            <person name="Parker M."/>
            <person name="Nwogha J."/>
            <person name="Shu S."/>
            <person name="Carlson J."/>
            <person name="Kariba R."/>
            <person name="Muthemba S."/>
            <person name="Knop K."/>
            <person name="Barton G.J."/>
            <person name="Sherwood A.V."/>
            <person name="Lopez-Montes A."/>
            <person name="Asiedu R."/>
            <person name="Jamnadass R."/>
            <person name="Muchugi A."/>
            <person name="Goodstein D."/>
            <person name="Egesi C.N."/>
            <person name="Featherston J."/>
            <person name="Asfaw A."/>
            <person name="Simpson G.G."/>
            <person name="Dolezel J."/>
            <person name="Hendre P.S."/>
            <person name="Van Deynze A."/>
            <person name="Kumar P.L."/>
            <person name="Obidiegwu J.E."/>
            <person name="Bhattacharjee R."/>
            <person name="Rokhsar D.S."/>
        </authorList>
    </citation>
    <scope>NUCLEOTIDE SEQUENCE [LARGE SCALE GENOMIC DNA]</scope>
    <source>
        <strain evidence="2">cv. TDa95/00328</strain>
    </source>
</reference>
<accession>A0ACB7UWZ0</accession>
<comment type="caution">
    <text evidence="1">The sequence shown here is derived from an EMBL/GenBank/DDBJ whole genome shotgun (WGS) entry which is preliminary data.</text>
</comment>
<protein>
    <submittedName>
        <fullName evidence="1">Uncharacterized protein</fullName>
    </submittedName>
</protein>
<gene>
    <name evidence="1" type="ORF">IHE45_13G028700</name>
</gene>
<sequence length="86" mass="8726">MSVISGGGEGHEASAAEELGNEKGGVALRFGAMDPVDALSQRALLAAALAQHPAAIAAHAVIHAQPSDLLPIRISRSQADSSCKWA</sequence>
<proteinExistence type="predicted"/>
<dbReference type="EMBL" id="CM037023">
    <property type="protein sequence ID" value="KAH7665354.1"/>
    <property type="molecule type" value="Genomic_DNA"/>
</dbReference>
<evidence type="ECO:0000313" key="2">
    <source>
        <dbReference type="Proteomes" id="UP000827976"/>
    </source>
</evidence>
<dbReference type="Proteomes" id="UP000827976">
    <property type="component" value="Chromosome 13"/>
</dbReference>
<evidence type="ECO:0000313" key="1">
    <source>
        <dbReference type="EMBL" id="KAH7665354.1"/>
    </source>
</evidence>